<dbReference type="Pfam" id="PF12833">
    <property type="entry name" value="HTH_18"/>
    <property type="match status" value="1"/>
</dbReference>
<feature type="transmembrane region" description="Helical" evidence="4">
    <location>
        <begin position="12"/>
        <end position="31"/>
    </location>
</feature>
<keyword evidence="1" id="KW-0805">Transcription regulation</keyword>
<feature type="transmembrane region" description="Helical" evidence="4">
    <location>
        <begin position="78"/>
        <end position="97"/>
    </location>
</feature>
<evidence type="ECO:0000256" key="2">
    <source>
        <dbReference type="ARBA" id="ARBA00023125"/>
    </source>
</evidence>
<sequence length="407" mass="46179">MELAFFQVNLYSGLLLVGWVQGSVYAVLLFLRAGRERRISDAFAASILVVSSLYVAQWMFGFAGWYDAHDWRTTCMFYVPWDQLLLLGPLIWLYFRAATNGGFRWKGSMFWHFLPAMFTVLPYLAAFGYDLVYLSGVKGQPLNYFFGTRGPMRENSWLFGPVVASGLATAAYLQLTAYLIFTARGYRHYRNYLKEAFSDSNGRSFAGLGTLLMILVVGIVLTMLTAVYQSQYGEAAYVREWFHHLTLSIVVFAAGIQFLQVDGDRIAVLRYEPPRPEPSRVPPASSLSVWDLTQARMERHRDYLEPDLKLADLAQRIAVQDKQLSAAINACSGLNFNDYINGLRCAYFIGLLEREEHRQRTLLRLALDSGFNSKSTFNRAFRKCYACSPGEALAQLRSGQSLTQKMI</sequence>
<dbReference type="EMBL" id="PTJC01000006">
    <property type="protein sequence ID" value="PPK86280.1"/>
    <property type="molecule type" value="Genomic_DNA"/>
</dbReference>
<dbReference type="GO" id="GO:0003700">
    <property type="term" value="F:DNA-binding transcription factor activity"/>
    <property type="evidence" value="ECO:0007669"/>
    <property type="project" value="InterPro"/>
</dbReference>
<evidence type="ECO:0000256" key="1">
    <source>
        <dbReference type="ARBA" id="ARBA00023015"/>
    </source>
</evidence>
<feature type="transmembrane region" description="Helical" evidence="4">
    <location>
        <begin position="43"/>
        <end position="66"/>
    </location>
</feature>
<evidence type="ECO:0000256" key="3">
    <source>
        <dbReference type="ARBA" id="ARBA00023163"/>
    </source>
</evidence>
<dbReference type="RefSeq" id="WP_170067732.1">
    <property type="nucleotide sequence ID" value="NZ_PTJC01000006.1"/>
</dbReference>
<organism evidence="6 7">
    <name type="scientific">Neolewinella xylanilytica</name>
    <dbReference type="NCBI Taxonomy" id="1514080"/>
    <lineage>
        <taxon>Bacteria</taxon>
        <taxon>Pseudomonadati</taxon>
        <taxon>Bacteroidota</taxon>
        <taxon>Saprospiria</taxon>
        <taxon>Saprospirales</taxon>
        <taxon>Lewinellaceae</taxon>
        <taxon>Neolewinella</taxon>
    </lineage>
</organism>
<dbReference type="SMART" id="SM00342">
    <property type="entry name" value="HTH_ARAC"/>
    <property type="match status" value="1"/>
</dbReference>
<dbReference type="AlphaFoldDB" id="A0A2S6I560"/>
<keyword evidence="4" id="KW-0812">Transmembrane</keyword>
<feature type="transmembrane region" description="Helical" evidence="4">
    <location>
        <begin position="158"/>
        <end position="183"/>
    </location>
</feature>
<keyword evidence="4" id="KW-1133">Transmembrane helix</keyword>
<evidence type="ECO:0000313" key="6">
    <source>
        <dbReference type="EMBL" id="PPK86280.1"/>
    </source>
</evidence>
<keyword evidence="2 6" id="KW-0238">DNA-binding</keyword>
<proteinExistence type="predicted"/>
<dbReference type="PANTHER" id="PTHR43280">
    <property type="entry name" value="ARAC-FAMILY TRANSCRIPTIONAL REGULATOR"/>
    <property type="match status" value="1"/>
</dbReference>
<feature type="domain" description="HTH araC/xylS-type" evidence="5">
    <location>
        <begin position="293"/>
        <end position="395"/>
    </location>
</feature>
<dbReference type="SUPFAM" id="SSF46689">
    <property type="entry name" value="Homeodomain-like"/>
    <property type="match status" value="1"/>
</dbReference>
<evidence type="ECO:0000313" key="7">
    <source>
        <dbReference type="Proteomes" id="UP000237662"/>
    </source>
</evidence>
<feature type="transmembrane region" description="Helical" evidence="4">
    <location>
        <begin position="204"/>
        <end position="229"/>
    </location>
</feature>
<evidence type="ECO:0000256" key="4">
    <source>
        <dbReference type="SAM" id="Phobius"/>
    </source>
</evidence>
<name>A0A2S6I560_9BACT</name>
<comment type="caution">
    <text evidence="6">The sequence shown here is derived from an EMBL/GenBank/DDBJ whole genome shotgun (WGS) entry which is preliminary data.</text>
</comment>
<gene>
    <name evidence="6" type="ORF">CLV84_3203</name>
</gene>
<keyword evidence="4" id="KW-0472">Membrane</keyword>
<protein>
    <submittedName>
        <fullName evidence="6">AraC-like DNA-binding protein</fullName>
    </submittedName>
</protein>
<reference evidence="6 7" key="1">
    <citation type="submission" date="2018-02" db="EMBL/GenBank/DDBJ databases">
        <title>Genomic Encyclopedia of Archaeal and Bacterial Type Strains, Phase II (KMG-II): from individual species to whole genera.</title>
        <authorList>
            <person name="Goeker M."/>
        </authorList>
    </citation>
    <scope>NUCLEOTIDE SEQUENCE [LARGE SCALE GENOMIC DNA]</scope>
    <source>
        <strain evidence="6 7">DSM 29526</strain>
    </source>
</reference>
<dbReference type="GO" id="GO:0043565">
    <property type="term" value="F:sequence-specific DNA binding"/>
    <property type="evidence" value="ECO:0007669"/>
    <property type="project" value="InterPro"/>
</dbReference>
<dbReference type="InterPro" id="IPR009057">
    <property type="entry name" value="Homeodomain-like_sf"/>
</dbReference>
<feature type="transmembrane region" description="Helical" evidence="4">
    <location>
        <begin position="241"/>
        <end position="261"/>
    </location>
</feature>
<feature type="transmembrane region" description="Helical" evidence="4">
    <location>
        <begin position="109"/>
        <end position="129"/>
    </location>
</feature>
<keyword evidence="3" id="KW-0804">Transcription</keyword>
<evidence type="ECO:0000259" key="5">
    <source>
        <dbReference type="PROSITE" id="PS01124"/>
    </source>
</evidence>
<dbReference type="PROSITE" id="PS01124">
    <property type="entry name" value="HTH_ARAC_FAMILY_2"/>
    <property type="match status" value="1"/>
</dbReference>
<dbReference type="Proteomes" id="UP000237662">
    <property type="component" value="Unassembled WGS sequence"/>
</dbReference>
<dbReference type="InterPro" id="IPR018060">
    <property type="entry name" value="HTH_AraC"/>
</dbReference>
<dbReference type="Gene3D" id="1.10.10.60">
    <property type="entry name" value="Homeodomain-like"/>
    <property type="match status" value="1"/>
</dbReference>
<accession>A0A2S6I560</accession>
<keyword evidence="7" id="KW-1185">Reference proteome</keyword>
<dbReference type="PANTHER" id="PTHR43280:SF2">
    <property type="entry name" value="HTH-TYPE TRANSCRIPTIONAL REGULATOR EXSA"/>
    <property type="match status" value="1"/>
</dbReference>